<protein>
    <submittedName>
        <fullName evidence="1">Uncharacterized protein</fullName>
    </submittedName>
</protein>
<dbReference type="Proteomes" id="UP000828390">
    <property type="component" value="Unassembled WGS sequence"/>
</dbReference>
<keyword evidence="2" id="KW-1185">Reference proteome</keyword>
<name>A0A9D3YXF7_DREPO</name>
<evidence type="ECO:0000313" key="1">
    <source>
        <dbReference type="EMBL" id="KAH3708853.1"/>
    </source>
</evidence>
<dbReference type="EMBL" id="JAIWYP010000014">
    <property type="protein sequence ID" value="KAH3708853.1"/>
    <property type="molecule type" value="Genomic_DNA"/>
</dbReference>
<reference evidence="1" key="2">
    <citation type="submission" date="2020-11" db="EMBL/GenBank/DDBJ databases">
        <authorList>
            <person name="McCartney M.A."/>
            <person name="Auch B."/>
            <person name="Kono T."/>
            <person name="Mallez S."/>
            <person name="Becker A."/>
            <person name="Gohl D.M."/>
            <person name="Silverstein K.A.T."/>
            <person name="Koren S."/>
            <person name="Bechman K.B."/>
            <person name="Herman A."/>
            <person name="Abrahante J.E."/>
            <person name="Garbe J."/>
        </authorList>
    </citation>
    <scope>NUCLEOTIDE SEQUENCE</scope>
    <source>
        <strain evidence="1">Duluth1</strain>
        <tissue evidence="1">Whole animal</tissue>
    </source>
</reference>
<organism evidence="1 2">
    <name type="scientific">Dreissena polymorpha</name>
    <name type="common">Zebra mussel</name>
    <name type="synonym">Mytilus polymorpha</name>
    <dbReference type="NCBI Taxonomy" id="45954"/>
    <lineage>
        <taxon>Eukaryota</taxon>
        <taxon>Metazoa</taxon>
        <taxon>Spiralia</taxon>
        <taxon>Lophotrochozoa</taxon>
        <taxon>Mollusca</taxon>
        <taxon>Bivalvia</taxon>
        <taxon>Autobranchia</taxon>
        <taxon>Heteroconchia</taxon>
        <taxon>Euheterodonta</taxon>
        <taxon>Imparidentia</taxon>
        <taxon>Neoheterodontei</taxon>
        <taxon>Myida</taxon>
        <taxon>Dreissenoidea</taxon>
        <taxon>Dreissenidae</taxon>
        <taxon>Dreissena</taxon>
    </lineage>
</organism>
<evidence type="ECO:0000313" key="2">
    <source>
        <dbReference type="Proteomes" id="UP000828390"/>
    </source>
</evidence>
<dbReference type="AlphaFoldDB" id="A0A9D3YXF7"/>
<comment type="caution">
    <text evidence="1">The sequence shown here is derived from an EMBL/GenBank/DDBJ whole genome shotgun (WGS) entry which is preliminary data.</text>
</comment>
<sequence length="205" mass="23013">MNVGLLRAYTFTNLNLIHGETYFGIVKAIDTAGHESAAVFSPEQLVDSTPPGFTCASMHQLPIDVSYKVTDGDLSVFFNSTFVKDSLYHIRGSIRDAKYDLYPVLTINRHRELASLQRGHDGLFQYQFSFISPITGMQFVEIEFGPHVVEAMLQNVSIEECNMLPANNTNAVSIKQIGPYSIAVNLLIMDKESEIRTVRNSFHLY</sequence>
<gene>
    <name evidence="1" type="ORF">DPMN_068312</name>
</gene>
<proteinExistence type="predicted"/>
<reference evidence="1" key="1">
    <citation type="journal article" date="2019" name="bioRxiv">
        <title>The Genome of the Zebra Mussel, Dreissena polymorpha: A Resource for Invasive Species Research.</title>
        <authorList>
            <person name="McCartney M.A."/>
            <person name="Auch B."/>
            <person name="Kono T."/>
            <person name="Mallez S."/>
            <person name="Zhang Y."/>
            <person name="Obille A."/>
            <person name="Becker A."/>
            <person name="Abrahante J.E."/>
            <person name="Garbe J."/>
            <person name="Badalamenti J.P."/>
            <person name="Herman A."/>
            <person name="Mangelson H."/>
            <person name="Liachko I."/>
            <person name="Sullivan S."/>
            <person name="Sone E.D."/>
            <person name="Koren S."/>
            <person name="Silverstein K.A.T."/>
            <person name="Beckman K.B."/>
            <person name="Gohl D.M."/>
        </authorList>
    </citation>
    <scope>NUCLEOTIDE SEQUENCE</scope>
    <source>
        <strain evidence="1">Duluth1</strain>
        <tissue evidence="1">Whole animal</tissue>
    </source>
</reference>
<accession>A0A9D3YXF7</accession>